<comment type="caution">
    <text evidence="2">The sequence shown here is derived from an EMBL/GenBank/DDBJ whole genome shotgun (WGS) entry which is preliminary data.</text>
</comment>
<proteinExistence type="predicted"/>
<evidence type="ECO:0000313" key="3">
    <source>
        <dbReference type="Proteomes" id="UP001362999"/>
    </source>
</evidence>
<sequence length="727" mass="80055">MAKRGQKRKRVRKPKEERRNLRLWAEGVRESILAPHLDAYQVAMDQGRRQERKFLKKPAEEEQLSEEEEKARAERLNELNPRIRRWFTYRLRKQRKRLRTSKDEDPRKDPYAVLLANLSGVTSPPKALQAYQQFMRESYEEKAIGDRAKAEAAEAKAAYLGTLKAPPSQSPAARQRCIDSVADFAGPILQGLYTHTGLHATLIMGGPVPEFGGEIRTLHVSYGRNRTVQAAHWPQWDKARFATVTQSMIDYLHTAYNSSDSDEDSDEDSDDEDASDDEHPPTKKRKVRNTRDIPTTTKRRTKAPTVPAEVATTSQNSYEAERQDNIRRNQELLAQIKSGVYDNLDTEIGKEVADLMAQLRQYVKPTPTAEQSSAPPPPASSASQPPASSASQPPPSSASHPPPSSASQLPPSSAPQPPAAQPPPSSASQPPPSSAPQPPLAPPSSSVPKPRRKSKRIAQTSHAEPMDVDTAIPPAQSAATESGPPLDLAHNDRLQLGDGGDSSARGAANDSSGTESATHQPPSTLPPMSQAAQAAIASAPTLQNSSGSPILTPCPSNAAKWFTDAHAAMTRVNLGCHFSALVAAWTRVEVASRFQHSPSNLSAKLRPKQVSAWISNGRRTESVVDNPARFAKEWQAWWDSLQPSWRVRETSGEWSITRGYGANGREWGPLYHWGVNGVLTIVASLFFWGRAVESDAELRILWETAVLDVVWMLEGMACYYELFKGKF</sequence>
<dbReference type="EMBL" id="JAWWNJ010000067">
    <property type="protein sequence ID" value="KAK7008539.1"/>
    <property type="molecule type" value="Genomic_DNA"/>
</dbReference>
<dbReference type="Proteomes" id="UP001362999">
    <property type="component" value="Unassembled WGS sequence"/>
</dbReference>
<protein>
    <submittedName>
        <fullName evidence="2">Uncharacterized protein</fullName>
    </submittedName>
</protein>
<accession>A0AAW0AHC9</accession>
<organism evidence="2 3">
    <name type="scientific">Favolaschia claudopus</name>
    <dbReference type="NCBI Taxonomy" id="2862362"/>
    <lineage>
        <taxon>Eukaryota</taxon>
        <taxon>Fungi</taxon>
        <taxon>Dikarya</taxon>
        <taxon>Basidiomycota</taxon>
        <taxon>Agaricomycotina</taxon>
        <taxon>Agaricomycetes</taxon>
        <taxon>Agaricomycetidae</taxon>
        <taxon>Agaricales</taxon>
        <taxon>Marasmiineae</taxon>
        <taxon>Mycenaceae</taxon>
        <taxon>Favolaschia</taxon>
    </lineage>
</organism>
<gene>
    <name evidence="2" type="ORF">R3P38DRAFT_2791506</name>
</gene>
<feature type="region of interest" description="Disordered" evidence="1">
    <location>
        <begin position="256"/>
        <end position="324"/>
    </location>
</feature>
<dbReference type="AlphaFoldDB" id="A0AAW0AHC9"/>
<evidence type="ECO:0000256" key="1">
    <source>
        <dbReference type="SAM" id="MobiDB-lite"/>
    </source>
</evidence>
<evidence type="ECO:0000313" key="2">
    <source>
        <dbReference type="EMBL" id="KAK7008539.1"/>
    </source>
</evidence>
<feature type="compositionally biased region" description="Acidic residues" evidence="1">
    <location>
        <begin position="260"/>
        <end position="276"/>
    </location>
</feature>
<feature type="compositionally biased region" description="Low complexity" evidence="1">
    <location>
        <begin position="501"/>
        <end position="513"/>
    </location>
</feature>
<feature type="region of interest" description="Disordered" evidence="1">
    <location>
        <begin position="363"/>
        <end position="548"/>
    </location>
</feature>
<feature type="compositionally biased region" description="Pro residues" evidence="1">
    <location>
        <begin position="412"/>
        <end position="442"/>
    </location>
</feature>
<keyword evidence="3" id="KW-1185">Reference proteome</keyword>
<reference evidence="2 3" key="1">
    <citation type="journal article" date="2024" name="J Genomics">
        <title>Draft genome sequencing and assembly of Favolaschia claudopus CIRM-BRFM 2984 isolated from oak limbs.</title>
        <authorList>
            <person name="Navarro D."/>
            <person name="Drula E."/>
            <person name="Chaduli D."/>
            <person name="Cazenave R."/>
            <person name="Ahrendt S."/>
            <person name="Wang J."/>
            <person name="Lipzen A."/>
            <person name="Daum C."/>
            <person name="Barry K."/>
            <person name="Grigoriev I.V."/>
            <person name="Favel A."/>
            <person name="Rosso M.N."/>
            <person name="Martin F."/>
        </authorList>
    </citation>
    <scope>NUCLEOTIDE SEQUENCE [LARGE SCALE GENOMIC DNA]</scope>
    <source>
        <strain evidence="2 3">CIRM-BRFM 2984</strain>
    </source>
</reference>
<feature type="compositionally biased region" description="Low complexity" evidence="1">
    <location>
        <begin position="380"/>
        <end position="391"/>
    </location>
</feature>
<feature type="compositionally biased region" description="Low complexity" evidence="1">
    <location>
        <begin position="529"/>
        <end position="539"/>
    </location>
</feature>
<name>A0AAW0AHC9_9AGAR</name>
<feature type="compositionally biased region" description="Pro residues" evidence="1">
    <location>
        <begin position="392"/>
        <end position="404"/>
    </location>
</feature>